<comment type="caution">
    <text evidence="2">The sequence shown here is derived from an EMBL/GenBank/DDBJ whole genome shotgun (WGS) entry which is preliminary data.</text>
</comment>
<dbReference type="RefSeq" id="WP_138051616.1">
    <property type="nucleotide sequence ID" value="NZ_VAWE01000001.1"/>
</dbReference>
<dbReference type="OrthoDB" id="6717945at2"/>
<evidence type="ECO:0000313" key="3">
    <source>
        <dbReference type="Proteomes" id="UP000305921"/>
    </source>
</evidence>
<dbReference type="Proteomes" id="UP000305921">
    <property type="component" value="Unassembled WGS sequence"/>
</dbReference>
<evidence type="ECO:0000256" key="1">
    <source>
        <dbReference type="SAM" id="MobiDB-lite"/>
    </source>
</evidence>
<dbReference type="SUPFAM" id="SSF49503">
    <property type="entry name" value="Cupredoxins"/>
    <property type="match status" value="1"/>
</dbReference>
<dbReference type="Gene3D" id="2.60.40.420">
    <property type="entry name" value="Cupredoxins - blue copper proteins"/>
    <property type="match status" value="1"/>
</dbReference>
<feature type="compositionally biased region" description="Low complexity" evidence="1">
    <location>
        <begin position="33"/>
        <end position="42"/>
    </location>
</feature>
<accession>A0A5R9DX77</accession>
<organism evidence="2 3">
    <name type="scientific">Streptomyces marianii</name>
    <dbReference type="NCBI Taxonomy" id="1817406"/>
    <lineage>
        <taxon>Bacteria</taxon>
        <taxon>Bacillati</taxon>
        <taxon>Actinomycetota</taxon>
        <taxon>Actinomycetes</taxon>
        <taxon>Kitasatosporales</taxon>
        <taxon>Streptomycetaceae</taxon>
        <taxon>Streptomyces</taxon>
    </lineage>
</organism>
<reference evidence="2 3" key="1">
    <citation type="submission" date="2019-05" db="EMBL/GenBank/DDBJ databases">
        <title>Streptomyces marianii sp. nov., a novel marine actinomycete from southern coast of India.</title>
        <authorList>
            <person name="Iniyan A.M."/>
            <person name="Wink J."/>
            <person name="Ramprasad E."/>
            <person name="Ramana C.V."/>
            <person name="Bunk B."/>
            <person name="Sproer C."/>
            <person name="Joseph F.-J.R.S."/>
            <person name="Vincent S.G.P."/>
        </authorList>
    </citation>
    <scope>NUCLEOTIDE SEQUENCE [LARGE SCALE GENOMIC DNA]</scope>
    <source>
        <strain evidence="2 3">ICN19</strain>
    </source>
</reference>
<feature type="region of interest" description="Disordered" evidence="1">
    <location>
        <begin position="18"/>
        <end position="45"/>
    </location>
</feature>
<keyword evidence="3" id="KW-1185">Reference proteome</keyword>
<dbReference type="AlphaFoldDB" id="A0A5R9DX77"/>
<evidence type="ECO:0000313" key="2">
    <source>
        <dbReference type="EMBL" id="TLQ42208.1"/>
    </source>
</evidence>
<dbReference type="InterPro" id="IPR008972">
    <property type="entry name" value="Cupredoxin"/>
</dbReference>
<sequence>MIWAAAATLALGAACTERPTTHHGPGTNHDVATDGAGTLLGTPGTGHHERLRQVPAANAPTVSLTVRADADDGWNVRIDAGRFRFTPDSVGGAAVLGSGHAHLFADGKKVARAYGRWHHLSADDVPPGTKTLSVRLYADDHTAWAVGGVPVQATARLPGPPPDDRPVAEQPDRTADFTVAAGVVRPEPGRIELRRGDLLAIRVTSDTDDELHVHGVNRTAEVEAGRTTTLRVVLDRSGLFEVEMHRSGLVLTQLAVR</sequence>
<evidence type="ECO:0008006" key="4">
    <source>
        <dbReference type="Google" id="ProtNLM"/>
    </source>
</evidence>
<proteinExistence type="predicted"/>
<gene>
    <name evidence="2" type="ORF">FEF34_02245</name>
</gene>
<name>A0A5R9DX77_9ACTN</name>
<dbReference type="EMBL" id="VAWE01000001">
    <property type="protein sequence ID" value="TLQ42208.1"/>
    <property type="molecule type" value="Genomic_DNA"/>
</dbReference>
<protein>
    <recommendedName>
        <fullName evidence="4">EfeO-type cupredoxin-like domain-containing protein</fullName>
    </recommendedName>
</protein>